<proteinExistence type="predicted"/>
<name>A0A914S3J4_PAREQ</name>
<keyword evidence="2" id="KW-1185">Reference proteome</keyword>
<dbReference type="Proteomes" id="UP000887564">
    <property type="component" value="Unplaced"/>
</dbReference>
<organism evidence="2 3">
    <name type="scientific">Parascaris equorum</name>
    <name type="common">Equine roundworm</name>
    <dbReference type="NCBI Taxonomy" id="6256"/>
    <lineage>
        <taxon>Eukaryota</taxon>
        <taxon>Metazoa</taxon>
        <taxon>Ecdysozoa</taxon>
        <taxon>Nematoda</taxon>
        <taxon>Chromadorea</taxon>
        <taxon>Rhabditida</taxon>
        <taxon>Spirurina</taxon>
        <taxon>Ascaridomorpha</taxon>
        <taxon>Ascaridoidea</taxon>
        <taxon>Ascarididae</taxon>
        <taxon>Parascaris</taxon>
    </lineage>
</organism>
<evidence type="ECO:0000256" key="1">
    <source>
        <dbReference type="SAM" id="Phobius"/>
    </source>
</evidence>
<dbReference type="AlphaFoldDB" id="A0A914S3J4"/>
<keyword evidence="1" id="KW-1133">Transmembrane helix</keyword>
<evidence type="ECO:0000313" key="3">
    <source>
        <dbReference type="WBParaSite" id="PEQ_0001336001-mRNA-1"/>
    </source>
</evidence>
<accession>A0A914S3J4</accession>
<keyword evidence="1" id="KW-0472">Membrane</keyword>
<feature type="transmembrane region" description="Helical" evidence="1">
    <location>
        <begin position="21"/>
        <end position="44"/>
    </location>
</feature>
<reference evidence="3" key="1">
    <citation type="submission" date="2022-11" db="UniProtKB">
        <authorList>
            <consortium name="WormBaseParasite"/>
        </authorList>
    </citation>
    <scope>IDENTIFICATION</scope>
</reference>
<sequence length="69" mass="8103">MIRSFCLLFFSSMEKSMNDGLLLLSQEIVFFLGFVSFCMFYFLVYPNLHIDTLDPDCAKEKAEWFADIL</sequence>
<evidence type="ECO:0000313" key="2">
    <source>
        <dbReference type="Proteomes" id="UP000887564"/>
    </source>
</evidence>
<keyword evidence="1" id="KW-0812">Transmembrane</keyword>
<dbReference type="WBParaSite" id="PEQ_0001336001-mRNA-1">
    <property type="protein sequence ID" value="PEQ_0001336001-mRNA-1"/>
    <property type="gene ID" value="PEQ_0001336001"/>
</dbReference>
<protein>
    <submittedName>
        <fullName evidence="3">Uncharacterized protein</fullName>
    </submittedName>
</protein>